<evidence type="ECO:0000256" key="3">
    <source>
        <dbReference type="ARBA" id="ARBA00013080"/>
    </source>
</evidence>
<dbReference type="HAMAP" id="MF_00197">
    <property type="entry name" value="DAP_epimerase"/>
    <property type="match status" value="1"/>
</dbReference>
<dbReference type="GO" id="GO:0009089">
    <property type="term" value="P:lysine biosynthetic process via diaminopimelate"/>
    <property type="evidence" value="ECO:0007669"/>
    <property type="project" value="UniProtKB-UniRule"/>
</dbReference>
<comment type="similarity">
    <text evidence="2 8">Belongs to the diaminopimelate epimerase family.</text>
</comment>
<protein>
    <recommendedName>
        <fullName evidence="3 8">Diaminopimelate epimerase</fullName>
        <shortName evidence="8">DAP epimerase</shortName>
        <ecNumber evidence="3 8">5.1.1.7</ecNumber>
    </recommendedName>
    <alternativeName>
        <fullName evidence="8">PLP-independent amino acid racemase</fullName>
    </alternativeName>
</protein>
<feature type="site" description="Could be important to modulate the pK values of the two catalytic cysteine residues" evidence="8">
    <location>
        <position position="158"/>
    </location>
</feature>
<feature type="site" description="Could be important to modulate the pK values of the two catalytic cysteine residues" evidence="8">
    <location>
        <position position="205"/>
    </location>
</feature>
<dbReference type="EC" id="5.1.1.7" evidence="3 8"/>
<keyword evidence="5 8" id="KW-0457">Lysine biosynthesis</keyword>
<dbReference type="InterPro" id="IPR001653">
    <property type="entry name" value="DAP_epimerase_DapF"/>
</dbReference>
<evidence type="ECO:0000256" key="4">
    <source>
        <dbReference type="ARBA" id="ARBA00022605"/>
    </source>
</evidence>
<feature type="binding site" evidence="8">
    <location>
        <begin position="205"/>
        <end position="206"/>
    </location>
    <ligand>
        <name>substrate</name>
    </ligand>
</feature>
<evidence type="ECO:0000256" key="8">
    <source>
        <dbReference type="HAMAP-Rule" id="MF_00197"/>
    </source>
</evidence>
<dbReference type="NCBIfam" id="TIGR00652">
    <property type="entry name" value="DapF"/>
    <property type="match status" value="1"/>
</dbReference>
<dbReference type="UniPathway" id="UPA00034">
    <property type="reaction ID" value="UER00025"/>
</dbReference>
<name>A0A7W5JUL2_9ACTN</name>
<comment type="caution">
    <text evidence="10">The sequence shown here is derived from an EMBL/GenBank/DDBJ whole genome shotgun (WGS) entry which is preliminary data.</text>
</comment>
<dbReference type="Proteomes" id="UP000565572">
    <property type="component" value="Unassembled WGS sequence"/>
</dbReference>
<proteinExistence type="inferred from homology"/>
<feature type="binding site" evidence="8">
    <location>
        <position position="14"/>
    </location>
    <ligand>
        <name>substrate</name>
    </ligand>
</feature>
<keyword evidence="11" id="KW-1185">Reference proteome</keyword>
<keyword evidence="4 8" id="KW-0028">Amino-acid biosynthesis</keyword>
<feature type="binding site" evidence="8">
    <location>
        <begin position="215"/>
        <end position="216"/>
    </location>
    <ligand>
        <name>substrate</name>
    </ligand>
</feature>
<dbReference type="RefSeq" id="WP_183337474.1">
    <property type="nucleotide sequence ID" value="NZ_JACHZG010000001.1"/>
</dbReference>
<organism evidence="10 11">
    <name type="scientific">Microlunatus antarcticus</name>
    <dbReference type="NCBI Taxonomy" id="53388"/>
    <lineage>
        <taxon>Bacteria</taxon>
        <taxon>Bacillati</taxon>
        <taxon>Actinomycetota</taxon>
        <taxon>Actinomycetes</taxon>
        <taxon>Propionibacteriales</taxon>
        <taxon>Propionibacteriaceae</taxon>
        <taxon>Microlunatus</taxon>
    </lineage>
</organism>
<accession>A0A7W5JUL2</accession>
<evidence type="ECO:0000256" key="9">
    <source>
        <dbReference type="PROSITE-ProRule" id="PRU10125"/>
    </source>
</evidence>
<comment type="function">
    <text evidence="8">Catalyzes the stereoinversion of LL-2,6-diaminopimelate (L,L-DAP) to meso-diaminopimelate (meso-DAP), a precursor of L-lysine and an essential component of the bacterial peptidoglycan.</text>
</comment>
<feature type="active site" description="Proton donor" evidence="8">
    <location>
        <position position="82"/>
    </location>
</feature>
<evidence type="ECO:0000256" key="5">
    <source>
        <dbReference type="ARBA" id="ARBA00023154"/>
    </source>
</evidence>
<reference evidence="10 11" key="1">
    <citation type="submission" date="2020-08" db="EMBL/GenBank/DDBJ databases">
        <title>Sequencing the genomes of 1000 actinobacteria strains.</title>
        <authorList>
            <person name="Klenk H.-P."/>
        </authorList>
    </citation>
    <scope>NUCLEOTIDE SEQUENCE [LARGE SCALE GENOMIC DNA]</scope>
    <source>
        <strain evidence="10 11">DSM 11053</strain>
    </source>
</reference>
<feature type="binding site" evidence="8">
    <location>
        <position position="73"/>
    </location>
    <ligand>
        <name>substrate</name>
    </ligand>
</feature>
<evidence type="ECO:0000256" key="2">
    <source>
        <dbReference type="ARBA" id="ARBA00010219"/>
    </source>
</evidence>
<feature type="active site" description="Proton acceptor" evidence="8">
    <location>
        <position position="214"/>
    </location>
</feature>
<dbReference type="Gene3D" id="3.10.310.10">
    <property type="entry name" value="Diaminopimelate Epimerase, Chain A, domain 1"/>
    <property type="match status" value="2"/>
</dbReference>
<dbReference type="EMBL" id="JACHZG010000001">
    <property type="protein sequence ID" value="MBB3326548.1"/>
    <property type="molecule type" value="Genomic_DNA"/>
</dbReference>
<keyword evidence="6 8" id="KW-0413">Isomerase</keyword>
<dbReference type="GO" id="GO:0005829">
    <property type="term" value="C:cytosol"/>
    <property type="evidence" value="ECO:0007669"/>
    <property type="project" value="TreeGrafter"/>
</dbReference>
<evidence type="ECO:0000313" key="10">
    <source>
        <dbReference type="EMBL" id="MBB3326548.1"/>
    </source>
</evidence>
<feature type="binding site" evidence="8">
    <location>
        <position position="187"/>
    </location>
    <ligand>
        <name>substrate</name>
    </ligand>
</feature>
<gene>
    <name evidence="8" type="primary">dapF</name>
    <name evidence="10" type="ORF">FHX39_001492</name>
</gene>
<feature type="binding site" evidence="8">
    <location>
        <begin position="83"/>
        <end position="84"/>
    </location>
    <ligand>
        <name>substrate</name>
    </ligand>
</feature>
<feature type="active site" evidence="9">
    <location>
        <position position="82"/>
    </location>
</feature>
<sequence length="273" mass="29035">MRRWRFSKGHGTQNDFVVLLDRENTLDMSDDDVRWLCDRRAGIGGDGLLRAVRARHVPEWDGDPDLWFMDYRNADGSLAQMCGNGVRVFVRYLLDEGLATGPDVDVATRAGLRPASVLADGRVRVAMGPVAVGDGAVHVSTADGSEFEATPVDVGNPHAVSFGPPRALDLTRPPAWAPATAFPEGVNLEFVETVGARHVAMRVYERGVGETRSCGTGTVAVVAASQARDGDGDGTWTVDVPGGQVEVELADGQAWLTGPAVLVAYGEVTLPNA</sequence>
<dbReference type="InterPro" id="IPR018510">
    <property type="entry name" value="DAP_epimerase_AS"/>
</dbReference>
<dbReference type="GO" id="GO:0008837">
    <property type="term" value="F:diaminopimelate epimerase activity"/>
    <property type="evidence" value="ECO:0007669"/>
    <property type="project" value="UniProtKB-UniRule"/>
</dbReference>
<dbReference type="PANTHER" id="PTHR31689">
    <property type="entry name" value="DIAMINOPIMELATE EPIMERASE, CHLOROPLASTIC"/>
    <property type="match status" value="1"/>
</dbReference>
<feature type="binding site" evidence="8">
    <location>
        <position position="156"/>
    </location>
    <ligand>
        <name>substrate</name>
    </ligand>
</feature>
<evidence type="ECO:0000256" key="1">
    <source>
        <dbReference type="ARBA" id="ARBA00005196"/>
    </source>
</evidence>
<comment type="subunit">
    <text evidence="8">Homodimer.</text>
</comment>
<evidence type="ECO:0000256" key="6">
    <source>
        <dbReference type="ARBA" id="ARBA00023235"/>
    </source>
</evidence>
<dbReference type="PANTHER" id="PTHR31689:SF0">
    <property type="entry name" value="DIAMINOPIMELATE EPIMERASE"/>
    <property type="match status" value="1"/>
</dbReference>
<dbReference type="SUPFAM" id="SSF54506">
    <property type="entry name" value="Diaminopimelate epimerase-like"/>
    <property type="match status" value="2"/>
</dbReference>
<evidence type="ECO:0000256" key="7">
    <source>
        <dbReference type="ARBA" id="ARBA00051712"/>
    </source>
</evidence>
<dbReference type="Pfam" id="PF01678">
    <property type="entry name" value="DAP_epimerase"/>
    <property type="match status" value="2"/>
</dbReference>
<keyword evidence="8" id="KW-0963">Cytoplasm</keyword>
<comment type="subcellular location">
    <subcellularLocation>
        <location evidence="8">Cytoplasm</location>
    </subcellularLocation>
</comment>
<comment type="caution">
    <text evidence="8">Lacks conserved residue(s) required for the propagation of feature annotation.</text>
</comment>
<comment type="pathway">
    <text evidence="1 8">Amino-acid biosynthesis; L-lysine biosynthesis via DAP pathway; DL-2,6-diaminopimelate from LL-2,6-diaminopimelate: step 1/1.</text>
</comment>
<dbReference type="AlphaFoldDB" id="A0A7W5JUL2"/>
<evidence type="ECO:0000313" key="11">
    <source>
        <dbReference type="Proteomes" id="UP000565572"/>
    </source>
</evidence>
<comment type="catalytic activity">
    <reaction evidence="7 8">
        <text>(2S,6S)-2,6-diaminopimelate = meso-2,6-diaminopimelate</text>
        <dbReference type="Rhea" id="RHEA:15393"/>
        <dbReference type="ChEBI" id="CHEBI:57609"/>
        <dbReference type="ChEBI" id="CHEBI:57791"/>
        <dbReference type="EC" id="5.1.1.7"/>
    </reaction>
</comment>
<dbReference type="PROSITE" id="PS01326">
    <property type="entry name" value="DAP_EPIMERASE"/>
    <property type="match status" value="1"/>
</dbReference>